<evidence type="ECO:0000313" key="4">
    <source>
        <dbReference type="Proteomes" id="UP001138757"/>
    </source>
</evidence>
<dbReference type="SUPFAM" id="SSF54427">
    <property type="entry name" value="NTF2-like"/>
    <property type="match status" value="1"/>
</dbReference>
<evidence type="ECO:0000259" key="2">
    <source>
        <dbReference type="Pfam" id="PF13577"/>
    </source>
</evidence>
<accession>A0A9X1DB00</accession>
<dbReference type="AlphaFoldDB" id="A0A9X1DB00"/>
<proteinExistence type="predicted"/>
<dbReference type="RefSeq" id="WP_214622178.1">
    <property type="nucleotide sequence ID" value="NZ_JAHGAW010000003.1"/>
</dbReference>
<organism evidence="3 4">
    <name type="scientific">Sphingobium nicotianae</name>
    <dbReference type="NCBI Taxonomy" id="2782607"/>
    <lineage>
        <taxon>Bacteria</taxon>
        <taxon>Pseudomonadati</taxon>
        <taxon>Pseudomonadota</taxon>
        <taxon>Alphaproteobacteria</taxon>
        <taxon>Sphingomonadales</taxon>
        <taxon>Sphingomonadaceae</taxon>
        <taxon>Sphingobium</taxon>
    </lineage>
</organism>
<dbReference type="InterPro" id="IPR032710">
    <property type="entry name" value="NTF2-like_dom_sf"/>
</dbReference>
<reference evidence="3" key="1">
    <citation type="submission" date="2021-05" db="EMBL/GenBank/DDBJ databases">
        <title>Genome of Sphingobium sp. strain.</title>
        <authorList>
            <person name="Fan R."/>
        </authorList>
    </citation>
    <scope>NUCLEOTIDE SEQUENCE</scope>
    <source>
        <strain evidence="3">H33</strain>
    </source>
</reference>
<protein>
    <submittedName>
        <fullName evidence="3">Nuclear transport factor 2 family protein</fullName>
    </submittedName>
</protein>
<evidence type="ECO:0000313" key="3">
    <source>
        <dbReference type="EMBL" id="MBT2186438.1"/>
    </source>
</evidence>
<keyword evidence="4" id="KW-1185">Reference proteome</keyword>
<dbReference type="CDD" id="cd00531">
    <property type="entry name" value="NTF2_like"/>
    <property type="match status" value="1"/>
</dbReference>
<dbReference type="Gene3D" id="3.10.450.50">
    <property type="match status" value="1"/>
</dbReference>
<evidence type="ECO:0000256" key="1">
    <source>
        <dbReference type="SAM" id="SignalP"/>
    </source>
</evidence>
<dbReference type="Pfam" id="PF13577">
    <property type="entry name" value="SnoaL_4"/>
    <property type="match status" value="1"/>
</dbReference>
<feature type="chain" id="PRO_5040788229" evidence="1">
    <location>
        <begin position="20"/>
        <end position="180"/>
    </location>
</feature>
<name>A0A9X1DB00_9SPHN</name>
<dbReference type="EMBL" id="JAHGAW010000003">
    <property type="protein sequence ID" value="MBT2186438.1"/>
    <property type="molecule type" value="Genomic_DNA"/>
</dbReference>
<feature type="domain" description="SnoaL-like" evidence="2">
    <location>
        <begin position="33"/>
        <end position="158"/>
    </location>
</feature>
<dbReference type="Proteomes" id="UP001138757">
    <property type="component" value="Unassembled WGS sequence"/>
</dbReference>
<sequence>MIRWILTAALVAMPVAAGAQPRAKALSAEQRLERAESELAIDRVLVDYAYYLDTRDYDHYVGLFTPDAEWVNPAGTHKGQKAIHDMLSGMLGPAMAENHSNYHIITNPRVDVTGNTATAWSRFLFVMRGEGGHPQPALAGIYRDEFVKLNGVWKIKRRVAENVMPTPDEWKKATAPQAKP</sequence>
<dbReference type="InterPro" id="IPR037401">
    <property type="entry name" value="SnoaL-like"/>
</dbReference>
<feature type="signal peptide" evidence="1">
    <location>
        <begin position="1"/>
        <end position="19"/>
    </location>
</feature>
<gene>
    <name evidence="3" type="ORF">KK488_05700</name>
</gene>
<comment type="caution">
    <text evidence="3">The sequence shown here is derived from an EMBL/GenBank/DDBJ whole genome shotgun (WGS) entry which is preliminary data.</text>
</comment>
<keyword evidence="1" id="KW-0732">Signal</keyword>